<feature type="compositionally biased region" description="Pro residues" evidence="15">
    <location>
        <begin position="626"/>
        <end position="641"/>
    </location>
</feature>
<dbReference type="InterPro" id="IPR017790">
    <property type="entry name" value="Penicillin-binding_protein_2"/>
</dbReference>
<dbReference type="Gene3D" id="3.30.1390.30">
    <property type="entry name" value="Penicillin-binding protein 2a, domain 3"/>
    <property type="match status" value="1"/>
</dbReference>
<protein>
    <recommendedName>
        <fullName evidence="14">Peptidoglycan D,D-transpeptidase MrdA</fullName>
        <ecNumber evidence="14">3.4.16.4</ecNumber>
    </recommendedName>
    <alternativeName>
        <fullName evidence="14">Penicillin-binding protein 2</fullName>
        <shortName evidence="14">PBP-2</shortName>
    </alternativeName>
</protein>
<evidence type="ECO:0000256" key="14">
    <source>
        <dbReference type="HAMAP-Rule" id="MF_02081"/>
    </source>
</evidence>
<evidence type="ECO:0000256" key="5">
    <source>
        <dbReference type="ARBA" id="ARBA00022645"/>
    </source>
</evidence>
<keyword evidence="3 14" id="KW-1003">Cell membrane</keyword>
<sequence length="653" mass="71934">MSRRTVLRDHHGERYSFQLRLLVAITAVLIGFGILLGRFVFLQVIQYDKYHTLAESNRISLVPIPPSRGIVTDRNGVVLAHNFSAYTLEVTPSKLPGKLNDTIDALAGLIEITAKDRRRFRKLLEESKDFESLPIKTRLSDEEVARFAVNAFRFPGVEIKARLFRHYPMGESASHLVGYIGRINDRDLKKLEEDERLAEYRGTDHMGKFGLEQSYEEVLHGKTGYEEVETDAGGRAIRSLRRSPPVAGSNLVLTVDIKLQQLVEQAFGDRKGALVAIEPSTGGVLAMVSRPGFDPNLFVDGIDPVSWRELNDAATRPLNNRAIQGLYPPGSTFKPFMALAALETGKRRPHDAIADPGFFILGNHRWRDDKLDGHGMVDMVKSIVVSCNTYYYKLANDMGIDLISGFMGPLGFGSKTGIDLPGEKAGILPSQEWKRKAFKRKEQQRWLAGDTISIGNGQGYNSYTILQLAQATATLVNNGVQYRPHLVGFIEDSASRERRPVEPQPAKQLPYKPAHIEVIKQAMVNVNLAGTSAQAFASAQYTSGGKTGTAQVFSLKGAKYNASTTREELRDHALFVAFAPADKPKIALAMIVENAGFGAQHAAPIARKAFDYYLLGKLPAAEAPAPAQPAPPSPPPSPPQSPIEEFMSRPHVD</sequence>
<dbReference type="HAMAP" id="MF_02081">
    <property type="entry name" value="MrdA_transpept"/>
    <property type="match status" value="1"/>
</dbReference>
<keyword evidence="12 14" id="KW-0472">Membrane</keyword>
<organism evidence="18 19">
    <name type="scientific">Chitinimonas taiwanensis DSM 18899</name>
    <dbReference type="NCBI Taxonomy" id="1121279"/>
    <lineage>
        <taxon>Bacteria</taxon>
        <taxon>Pseudomonadati</taxon>
        <taxon>Pseudomonadota</taxon>
        <taxon>Betaproteobacteria</taxon>
        <taxon>Neisseriales</taxon>
        <taxon>Chitinibacteraceae</taxon>
        <taxon>Chitinimonas</taxon>
    </lineage>
</organism>
<dbReference type="SUPFAM" id="SSF56519">
    <property type="entry name" value="Penicillin binding protein dimerisation domain"/>
    <property type="match status" value="1"/>
</dbReference>
<dbReference type="Pfam" id="PF03717">
    <property type="entry name" value="PBP_dimer"/>
    <property type="match status" value="1"/>
</dbReference>
<evidence type="ECO:0000256" key="10">
    <source>
        <dbReference type="ARBA" id="ARBA00022984"/>
    </source>
</evidence>
<evidence type="ECO:0000256" key="2">
    <source>
        <dbReference type="ARBA" id="ARBA00004236"/>
    </source>
</evidence>
<dbReference type="GO" id="GO:0071555">
    <property type="term" value="P:cell wall organization"/>
    <property type="evidence" value="ECO:0007669"/>
    <property type="project" value="UniProtKB-KW"/>
</dbReference>
<dbReference type="GO" id="GO:0008658">
    <property type="term" value="F:penicillin binding"/>
    <property type="evidence" value="ECO:0007669"/>
    <property type="project" value="InterPro"/>
</dbReference>
<evidence type="ECO:0000259" key="16">
    <source>
        <dbReference type="Pfam" id="PF00905"/>
    </source>
</evidence>
<dbReference type="InterPro" id="IPR036138">
    <property type="entry name" value="PBP_dimer_sf"/>
</dbReference>
<dbReference type="Pfam" id="PF00905">
    <property type="entry name" value="Transpeptidase"/>
    <property type="match status" value="1"/>
</dbReference>
<dbReference type="GO" id="GO:0071972">
    <property type="term" value="F:peptidoglycan L,D-transpeptidase activity"/>
    <property type="evidence" value="ECO:0007669"/>
    <property type="project" value="TreeGrafter"/>
</dbReference>
<dbReference type="InterPro" id="IPR050515">
    <property type="entry name" value="Beta-lactam/transpept"/>
</dbReference>
<feature type="binding site" evidence="14">
    <location>
        <position position="368"/>
    </location>
    <ligand>
        <name>Zn(2+)</name>
        <dbReference type="ChEBI" id="CHEBI:29105"/>
    </ligand>
</feature>
<comment type="similarity">
    <text evidence="14">Belongs to the transpeptidase family. MrdA subfamily.</text>
</comment>
<proteinExistence type="inferred from homology"/>
<dbReference type="EMBL" id="FPKR01000001">
    <property type="protein sequence ID" value="SFZ70627.1"/>
    <property type="molecule type" value="Genomic_DNA"/>
</dbReference>
<dbReference type="GO" id="GO:0008270">
    <property type="term" value="F:zinc ion binding"/>
    <property type="evidence" value="ECO:0007669"/>
    <property type="project" value="UniProtKB-UniRule"/>
</dbReference>
<feature type="active site" description="Acyl-ester intermediate" evidence="14">
    <location>
        <position position="331"/>
    </location>
</feature>
<dbReference type="Gene3D" id="3.40.710.10">
    <property type="entry name" value="DD-peptidase/beta-lactamase superfamily"/>
    <property type="match status" value="1"/>
</dbReference>
<comment type="subcellular location">
    <subcellularLocation>
        <location evidence="14">Cell inner membrane</location>
        <topology evidence="14">Single-pass membrane protein</topology>
    </subcellularLocation>
    <subcellularLocation>
        <location evidence="2">Cell membrane</location>
    </subcellularLocation>
    <subcellularLocation>
        <location evidence="1">Membrane</location>
        <topology evidence="1">Single-pass membrane protein</topology>
    </subcellularLocation>
</comment>
<dbReference type="InterPro" id="IPR001460">
    <property type="entry name" value="PCN-bd_Tpept"/>
</dbReference>
<evidence type="ECO:0000256" key="3">
    <source>
        <dbReference type="ARBA" id="ARBA00022475"/>
    </source>
</evidence>
<feature type="domain" description="Penicillin-binding protein transpeptidase" evidence="16">
    <location>
        <begin position="272"/>
        <end position="610"/>
    </location>
</feature>
<evidence type="ECO:0000256" key="1">
    <source>
        <dbReference type="ARBA" id="ARBA00004167"/>
    </source>
</evidence>
<evidence type="ECO:0000256" key="13">
    <source>
        <dbReference type="ARBA" id="ARBA00023316"/>
    </source>
</evidence>
<reference evidence="18 19" key="1">
    <citation type="submission" date="2016-11" db="EMBL/GenBank/DDBJ databases">
        <authorList>
            <person name="Jaros S."/>
            <person name="Januszkiewicz K."/>
            <person name="Wedrychowicz H."/>
        </authorList>
    </citation>
    <scope>NUCLEOTIDE SEQUENCE [LARGE SCALE GENOMIC DNA]</scope>
    <source>
        <strain evidence="18 19">DSM 18899</strain>
    </source>
</reference>
<evidence type="ECO:0000256" key="6">
    <source>
        <dbReference type="ARBA" id="ARBA00022670"/>
    </source>
</evidence>
<dbReference type="InterPro" id="IPR005311">
    <property type="entry name" value="PBP_dimer"/>
</dbReference>
<keyword evidence="5 14" id="KW-0121">Carboxypeptidase</keyword>
<name>A0A1K2H4B1_9NEIS</name>
<dbReference type="GO" id="GO:0006508">
    <property type="term" value="P:proteolysis"/>
    <property type="evidence" value="ECO:0007669"/>
    <property type="project" value="UniProtKB-KW"/>
</dbReference>
<keyword evidence="4 14" id="KW-0997">Cell inner membrane</keyword>
<dbReference type="SUPFAM" id="SSF56601">
    <property type="entry name" value="beta-lactamase/transpeptidase-like"/>
    <property type="match status" value="1"/>
</dbReference>
<feature type="domain" description="Penicillin-binding protein dimerisation" evidence="17">
    <location>
        <begin position="63"/>
        <end position="239"/>
    </location>
</feature>
<evidence type="ECO:0000256" key="4">
    <source>
        <dbReference type="ARBA" id="ARBA00022519"/>
    </source>
</evidence>
<evidence type="ECO:0000256" key="12">
    <source>
        <dbReference type="ARBA" id="ARBA00023136"/>
    </source>
</evidence>
<keyword evidence="14" id="KW-0479">Metal-binding</keyword>
<dbReference type="OrthoDB" id="9789078at2"/>
<dbReference type="AlphaFoldDB" id="A0A1K2H4B1"/>
<evidence type="ECO:0000256" key="15">
    <source>
        <dbReference type="SAM" id="MobiDB-lite"/>
    </source>
</evidence>
<evidence type="ECO:0000256" key="9">
    <source>
        <dbReference type="ARBA" id="ARBA00022960"/>
    </source>
</evidence>
<evidence type="ECO:0000259" key="17">
    <source>
        <dbReference type="Pfam" id="PF03717"/>
    </source>
</evidence>
<comment type="function">
    <text evidence="14">Catalyzes cross-linking of the peptidoglycan cell wall.</text>
</comment>
<evidence type="ECO:0000256" key="11">
    <source>
        <dbReference type="ARBA" id="ARBA00022989"/>
    </source>
</evidence>
<dbReference type="EC" id="3.4.16.4" evidence="14"/>
<dbReference type="NCBIfam" id="TIGR03423">
    <property type="entry name" value="pbp2_mrdA"/>
    <property type="match status" value="1"/>
</dbReference>
<dbReference type="GO" id="GO:0008360">
    <property type="term" value="P:regulation of cell shape"/>
    <property type="evidence" value="ECO:0007669"/>
    <property type="project" value="UniProtKB-KW"/>
</dbReference>
<keyword evidence="10 14" id="KW-0573">Peptidoglycan synthesis</keyword>
<feature type="binding site" evidence="14">
    <location>
        <position position="355"/>
    </location>
    <ligand>
        <name>Zn(2+)</name>
        <dbReference type="ChEBI" id="CHEBI:29105"/>
    </ligand>
</feature>
<keyword evidence="14" id="KW-0862">Zinc</keyword>
<dbReference type="InterPro" id="IPR012338">
    <property type="entry name" value="Beta-lactam/transpept-like"/>
</dbReference>
<dbReference type="GO" id="GO:0009002">
    <property type="term" value="F:serine-type D-Ala-D-Ala carboxypeptidase activity"/>
    <property type="evidence" value="ECO:0007669"/>
    <property type="project" value="UniProtKB-UniRule"/>
</dbReference>
<keyword evidence="9 14" id="KW-0133">Cell shape</keyword>
<dbReference type="RefSeq" id="WP_072426806.1">
    <property type="nucleotide sequence ID" value="NZ_FPKR01000001.1"/>
</dbReference>
<dbReference type="PANTHER" id="PTHR30627">
    <property type="entry name" value="PEPTIDOGLYCAN D,D-TRANSPEPTIDASE"/>
    <property type="match status" value="1"/>
</dbReference>
<dbReference type="GO" id="GO:0005886">
    <property type="term" value="C:plasma membrane"/>
    <property type="evidence" value="ECO:0007669"/>
    <property type="project" value="UniProtKB-SubCell"/>
</dbReference>
<dbReference type="STRING" id="1121279.SAMN02745887_00262"/>
<accession>A0A1K2H4B1</accession>
<keyword evidence="6 14" id="KW-0645">Protease</keyword>
<dbReference type="GO" id="GO:0009252">
    <property type="term" value="P:peptidoglycan biosynthetic process"/>
    <property type="evidence" value="ECO:0007669"/>
    <property type="project" value="UniProtKB-UniRule"/>
</dbReference>
<feature type="transmembrane region" description="Helical" evidence="14">
    <location>
        <begin position="21"/>
        <end position="41"/>
    </location>
</feature>
<keyword evidence="19" id="KW-1185">Reference proteome</keyword>
<keyword evidence="13 14" id="KW-0961">Cell wall biogenesis/degradation</keyword>
<dbReference type="Gene3D" id="3.90.1310.10">
    <property type="entry name" value="Penicillin-binding protein 2a (Domain 2)"/>
    <property type="match status" value="1"/>
</dbReference>
<evidence type="ECO:0000313" key="19">
    <source>
        <dbReference type="Proteomes" id="UP000186513"/>
    </source>
</evidence>
<feature type="binding site" evidence="14">
    <location>
        <position position="387"/>
    </location>
    <ligand>
        <name>Zn(2+)</name>
        <dbReference type="ChEBI" id="CHEBI:29105"/>
    </ligand>
</feature>
<dbReference type="PANTHER" id="PTHR30627:SF2">
    <property type="entry name" value="PEPTIDOGLYCAN D,D-TRANSPEPTIDASE MRDA"/>
    <property type="match status" value="1"/>
</dbReference>
<evidence type="ECO:0000256" key="8">
    <source>
        <dbReference type="ARBA" id="ARBA00022801"/>
    </source>
</evidence>
<evidence type="ECO:0000256" key="7">
    <source>
        <dbReference type="ARBA" id="ARBA00022692"/>
    </source>
</evidence>
<gene>
    <name evidence="14" type="primary">mrdA</name>
    <name evidence="18" type="ORF">SAMN02745887_00262</name>
</gene>
<dbReference type="Proteomes" id="UP000186513">
    <property type="component" value="Unassembled WGS sequence"/>
</dbReference>
<keyword evidence="7 14" id="KW-0812">Transmembrane</keyword>
<evidence type="ECO:0000313" key="18">
    <source>
        <dbReference type="EMBL" id="SFZ70627.1"/>
    </source>
</evidence>
<feature type="binding site" evidence="14">
    <location>
        <position position="374"/>
    </location>
    <ligand>
        <name>Zn(2+)</name>
        <dbReference type="ChEBI" id="CHEBI:29105"/>
    </ligand>
</feature>
<keyword evidence="11 14" id="KW-1133">Transmembrane helix</keyword>
<feature type="region of interest" description="Disordered" evidence="15">
    <location>
        <begin position="623"/>
        <end position="653"/>
    </location>
</feature>
<comment type="catalytic activity">
    <reaction evidence="14">
        <text>Preferential cleavage: (Ac)2-L-Lys-D-Ala-|-D-Ala. Also transpeptidation of peptidyl-alanyl moieties that are N-acyl substituents of D-alanine.</text>
        <dbReference type="EC" id="3.4.16.4"/>
    </reaction>
</comment>
<comment type="cofactor">
    <cofactor evidence="14">
        <name>Zn(2+)</name>
        <dbReference type="ChEBI" id="CHEBI:29105"/>
    </cofactor>
    <text evidence="14">Binds one Zn(2+) ion per subunit.</text>
</comment>
<comment type="pathway">
    <text evidence="14">Cell wall biogenesis; peptidoglycan biosynthesis.</text>
</comment>
<dbReference type="UniPathway" id="UPA00219"/>
<keyword evidence="8 14" id="KW-0378">Hydrolase</keyword>